<dbReference type="AlphaFoldDB" id="A0A822Y423"/>
<name>A0A822Y423_NELNU</name>
<accession>A0A822Y423</accession>
<comment type="caution">
    <text evidence="1">The sequence shown here is derived from an EMBL/GenBank/DDBJ whole genome shotgun (WGS) entry which is preliminary data.</text>
</comment>
<proteinExistence type="predicted"/>
<protein>
    <submittedName>
        <fullName evidence="1">Uncharacterized protein</fullName>
    </submittedName>
</protein>
<evidence type="ECO:0000313" key="1">
    <source>
        <dbReference type="EMBL" id="DAD26361.1"/>
    </source>
</evidence>
<evidence type="ECO:0000313" key="2">
    <source>
        <dbReference type="Proteomes" id="UP000607653"/>
    </source>
</evidence>
<dbReference type="EMBL" id="DUZY01000002">
    <property type="protein sequence ID" value="DAD26361.1"/>
    <property type="molecule type" value="Genomic_DNA"/>
</dbReference>
<gene>
    <name evidence="1" type="ORF">HUJ06_027829</name>
</gene>
<keyword evidence="2" id="KW-1185">Reference proteome</keyword>
<organism evidence="1 2">
    <name type="scientific">Nelumbo nucifera</name>
    <name type="common">Sacred lotus</name>
    <dbReference type="NCBI Taxonomy" id="4432"/>
    <lineage>
        <taxon>Eukaryota</taxon>
        <taxon>Viridiplantae</taxon>
        <taxon>Streptophyta</taxon>
        <taxon>Embryophyta</taxon>
        <taxon>Tracheophyta</taxon>
        <taxon>Spermatophyta</taxon>
        <taxon>Magnoliopsida</taxon>
        <taxon>Proteales</taxon>
        <taxon>Nelumbonaceae</taxon>
        <taxon>Nelumbo</taxon>
    </lineage>
</organism>
<reference evidence="1 2" key="1">
    <citation type="journal article" date="2020" name="Mol. Biol. Evol.">
        <title>Distinct Expression and Methylation Patterns for Genes with Different Fates following a Single Whole-Genome Duplication in Flowering Plants.</title>
        <authorList>
            <person name="Shi T."/>
            <person name="Rahmani R.S."/>
            <person name="Gugger P.F."/>
            <person name="Wang M."/>
            <person name="Li H."/>
            <person name="Zhang Y."/>
            <person name="Li Z."/>
            <person name="Wang Q."/>
            <person name="Van de Peer Y."/>
            <person name="Marchal K."/>
            <person name="Chen J."/>
        </authorList>
    </citation>
    <scope>NUCLEOTIDE SEQUENCE [LARGE SCALE GENOMIC DNA]</scope>
    <source>
        <tissue evidence="1">Leaf</tissue>
    </source>
</reference>
<sequence>MLEAFERHLRGFLLQLNAPTLEAFGRHLRGVLSVGFVDVEVLVYNAFQPDSWHPTNFTDIPIK</sequence>
<dbReference type="Proteomes" id="UP000607653">
    <property type="component" value="Unassembled WGS sequence"/>
</dbReference>